<reference evidence="6 7" key="1">
    <citation type="submission" date="2015-09" db="EMBL/GenBank/DDBJ databases">
        <authorList>
            <consortium name="Pathogen Informatics"/>
        </authorList>
    </citation>
    <scope>NUCLEOTIDE SEQUENCE [LARGE SCALE GENOMIC DNA]</scope>
    <source>
        <strain evidence="6 7">2789STDY5608891</strain>
    </source>
</reference>
<dbReference type="STRING" id="39490.ERS852448_02565"/>
<dbReference type="AlphaFoldDB" id="A0A173V5Q4"/>
<dbReference type="NCBIfam" id="TIGR01903">
    <property type="entry name" value="cas5_csm4"/>
    <property type="match status" value="1"/>
</dbReference>
<name>A0A173V5Q4_EUBRA</name>
<dbReference type="EMBL" id="CYYA01000022">
    <property type="protein sequence ID" value="CUN22593.1"/>
    <property type="molecule type" value="Genomic_DNA"/>
</dbReference>
<dbReference type="RefSeq" id="WP_055290823.1">
    <property type="nucleotide sequence ID" value="NZ_CP173382.1"/>
</dbReference>
<proteinExistence type="inferred from homology"/>
<evidence type="ECO:0000256" key="1">
    <source>
        <dbReference type="ARBA" id="ARBA00005772"/>
    </source>
</evidence>
<dbReference type="InterPro" id="IPR005510">
    <property type="entry name" value="Csm4"/>
</dbReference>
<dbReference type="GO" id="GO:0003723">
    <property type="term" value="F:RNA binding"/>
    <property type="evidence" value="ECO:0007669"/>
    <property type="project" value="UniProtKB-KW"/>
</dbReference>
<dbReference type="GeneID" id="97390172"/>
<keyword evidence="3" id="KW-0694">RNA-binding</keyword>
<evidence type="ECO:0000313" key="7">
    <source>
        <dbReference type="Proteomes" id="UP000095492"/>
    </source>
</evidence>
<dbReference type="OrthoDB" id="9792564at2"/>
<dbReference type="Pfam" id="PF17953">
    <property type="entry name" value="Csm4_C"/>
    <property type="match status" value="1"/>
</dbReference>
<dbReference type="Proteomes" id="UP000095492">
    <property type="component" value="Unassembled WGS sequence"/>
</dbReference>
<feature type="domain" description="Csm4 C-terminal" evidence="5">
    <location>
        <begin position="213"/>
        <end position="302"/>
    </location>
</feature>
<sequence length="302" mass="34494">MEYSIYKLEFQTGVHFGTGMLNESTYAFQADQLFSSLYIEALKLECATEFYEAVDTGRLLFSDAFPYLRQEYLIPKPMIYVKPLEQGISEQKKLFKKVKYIPIEMLDDFLNGTVQLHQDPMKDYGTFVQQTMANVRSEDETLPFRVGSFFYQDGCGLYLVVAYEGMDEKVLLENLLESLSYTGIGGKKSVGMGKFILKVAKMPEIFEAHLKNKTSRQILLSVALPKENELGSVLDKASYQLLKRSGYVASVNYADEWKKKKDLYVFSAGSCFEHRFEGDIYDVSDSGKHPVYRYAKALFLGV</sequence>
<gene>
    <name evidence="6" type="ORF">ERS852448_02565</name>
</gene>
<evidence type="ECO:0000256" key="3">
    <source>
        <dbReference type="ARBA" id="ARBA00022884"/>
    </source>
</evidence>
<dbReference type="GO" id="GO:0051607">
    <property type="term" value="P:defense response to virus"/>
    <property type="evidence" value="ECO:0007669"/>
    <property type="project" value="UniProtKB-KW"/>
</dbReference>
<evidence type="ECO:0000313" key="6">
    <source>
        <dbReference type="EMBL" id="CUN22593.1"/>
    </source>
</evidence>
<dbReference type="InterPro" id="IPR040932">
    <property type="entry name" value="Csm4_C"/>
</dbReference>
<evidence type="ECO:0000259" key="5">
    <source>
        <dbReference type="Pfam" id="PF17953"/>
    </source>
</evidence>
<comment type="similarity">
    <text evidence="1">Belongs to the CRISPR-associated Csm4 family.</text>
</comment>
<organism evidence="6 7">
    <name type="scientific">Eubacterium ramulus</name>
    <dbReference type="NCBI Taxonomy" id="39490"/>
    <lineage>
        <taxon>Bacteria</taxon>
        <taxon>Bacillati</taxon>
        <taxon>Bacillota</taxon>
        <taxon>Clostridia</taxon>
        <taxon>Eubacteriales</taxon>
        <taxon>Eubacteriaceae</taxon>
        <taxon>Eubacterium</taxon>
    </lineage>
</organism>
<evidence type="ECO:0000256" key="4">
    <source>
        <dbReference type="ARBA" id="ARBA00023118"/>
    </source>
</evidence>
<keyword evidence="4" id="KW-0051">Antiviral defense</keyword>
<evidence type="ECO:0000256" key="2">
    <source>
        <dbReference type="ARBA" id="ARBA00016109"/>
    </source>
</evidence>
<protein>
    <recommendedName>
        <fullName evidence="2">CRISPR system Cms protein Csm4</fullName>
    </recommendedName>
</protein>
<accession>A0A173V5Q4</accession>